<dbReference type="InParanoid" id="A0A7E5VL37"/>
<dbReference type="GO" id="GO:0006974">
    <property type="term" value="P:DNA damage response"/>
    <property type="evidence" value="ECO:0007669"/>
    <property type="project" value="InterPro"/>
</dbReference>
<dbReference type="PANTHER" id="PTHR21331:SF2">
    <property type="entry name" value="BRCA1-ASSOCIATED ATM ACTIVATOR 1"/>
    <property type="match status" value="1"/>
</dbReference>
<dbReference type="RefSeq" id="XP_026729012.1">
    <property type="nucleotide sequence ID" value="XM_026873211.1"/>
</dbReference>
<dbReference type="Gene3D" id="1.25.10.10">
    <property type="entry name" value="Leucine-rich Repeat Variant"/>
    <property type="match status" value="1"/>
</dbReference>
<dbReference type="SUPFAM" id="SSF48371">
    <property type="entry name" value="ARM repeat"/>
    <property type="match status" value="1"/>
</dbReference>
<dbReference type="GO" id="GO:0008283">
    <property type="term" value="P:cell population proliferation"/>
    <property type="evidence" value="ECO:0007669"/>
    <property type="project" value="InterPro"/>
</dbReference>
<sequence>MDFLRTQNKTKLLFEKLVEPNYVLNSYYADGLLNKLSQCTDPDILFLCRGPVISDLITESLDHINTVHNTVKVFLIRVLAHASQKELHFAKIFARQGDRIRAGFEEVCSPKVNPSIRVAYMEVALSIVKHNSGMSWLLESGVWKEILNLCNEKSTVFVERQICKFMAEFLWKLNDLDDLPNVRIITGLILQAISKHDLINVQSLTDEQEDEICDSIGPSLNILLAVASKDNRIQTPSLLMSVLIREYKLNSHLYVVTERIRRDDTTLATVKLLFWTTLAKLFLVKPLVPGAQYVHEDFLDVAAGNFNMIQNFVQRRSATLILDYCAACCIIWNSIWKVNDPEVVCDNPERQIKMRNQTLIVFIVPILVFVTYRKTFTVLSHERVSDYIDRILEQSCEHTARAAYAMRDLTVESDTMSIILHSVKKLVNLKEHFNDAQANFVFQALFHLLQEYNPIDVYGDFKSEEIFEETEEKNLVMTYVMDSVLALVTHRNIHWHESLEIVCLYNVVFNILKRPNLSCKFVVVSLKVIGLTVKKFLQPNLSLLMDSQPGTAIDELGKLIYMKMQDRNWEIRDTALELLLVCTEISYIKFPSFQKLLLENNLINLSATVAFNDYEAYVQVSALKCVAQASRVNAFWEQLTAEYPDMLDRLLTILRDNQEGIVRKEACNVLCDLYQNLKMTPAFKQTLYEHMVSATLTDFHWEVQISALRFWKIVYQSLLNGQGMLDGTFPPVTFSKESRKIVSLNEAEIHKRLLKTLDELAAIGCLTVFVTLLSDDTEVEIMDATLTTSMELYEILNKYKVLESLAPREGDVTSVEELLCHIKQEKEIVDDSVNMDVGQNQENVIDDILNADDVNLLANIYERHMSLQPETKESNLKPKVKLVKFASPYLFTTFIKNTDFKQIIEEKRIWNDGIRSYASLLDDVLGLYENNLEANSLDCY</sequence>
<evidence type="ECO:0000256" key="2">
    <source>
        <dbReference type="ARBA" id="ARBA00022490"/>
    </source>
</evidence>
<dbReference type="FunCoup" id="A0A7E5VL37">
    <property type="interactions" value="527"/>
</dbReference>
<proteinExistence type="inferred from homology"/>
<evidence type="ECO:0000256" key="3">
    <source>
        <dbReference type="ARBA" id="ARBA00061308"/>
    </source>
</evidence>
<organism evidence="4 5">
    <name type="scientific">Trichoplusia ni</name>
    <name type="common">Cabbage looper</name>
    <dbReference type="NCBI Taxonomy" id="7111"/>
    <lineage>
        <taxon>Eukaryota</taxon>
        <taxon>Metazoa</taxon>
        <taxon>Ecdysozoa</taxon>
        <taxon>Arthropoda</taxon>
        <taxon>Hexapoda</taxon>
        <taxon>Insecta</taxon>
        <taxon>Pterygota</taxon>
        <taxon>Neoptera</taxon>
        <taxon>Endopterygota</taxon>
        <taxon>Lepidoptera</taxon>
        <taxon>Glossata</taxon>
        <taxon>Ditrysia</taxon>
        <taxon>Noctuoidea</taxon>
        <taxon>Noctuidae</taxon>
        <taxon>Plusiinae</taxon>
        <taxon>Trichoplusia</taxon>
    </lineage>
</organism>
<dbReference type="GO" id="GO:0005634">
    <property type="term" value="C:nucleus"/>
    <property type="evidence" value="ECO:0007669"/>
    <property type="project" value="TreeGrafter"/>
</dbReference>
<protein>
    <submittedName>
        <fullName evidence="5">Uncharacterized protein LOC113494759</fullName>
    </submittedName>
</protein>
<keyword evidence="2" id="KW-0963">Cytoplasm</keyword>
<dbReference type="GeneID" id="113494759"/>
<accession>A0A7E5VL37</accession>
<dbReference type="OrthoDB" id="10057956at2759"/>
<dbReference type="InterPro" id="IPR016024">
    <property type="entry name" value="ARM-type_fold"/>
</dbReference>
<keyword evidence="4" id="KW-1185">Reference proteome</keyword>
<name>A0A7E5VL37_TRINI</name>
<evidence type="ECO:0000256" key="1">
    <source>
        <dbReference type="ARBA" id="ARBA00004496"/>
    </source>
</evidence>
<dbReference type="AlphaFoldDB" id="A0A7E5VL37"/>
<gene>
    <name evidence="5" type="primary">LOC113494759</name>
</gene>
<dbReference type="InterPro" id="IPR011989">
    <property type="entry name" value="ARM-like"/>
</dbReference>
<dbReference type="InterPro" id="IPR038904">
    <property type="entry name" value="BRAT1"/>
</dbReference>
<comment type="subcellular location">
    <subcellularLocation>
        <location evidence="1">Cytoplasm</location>
    </subcellularLocation>
</comment>
<comment type="similarity">
    <text evidence="3">Belongs to the BRAT1 family.</text>
</comment>
<evidence type="ECO:0000313" key="4">
    <source>
        <dbReference type="Proteomes" id="UP000322000"/>
    </source>
</evidence>
<evidence type="ECO:0000313" key="5">
    <source>
        <dbReference type="RefSeq" id="XP_026729012.1"/>
    </source>
</evidence>
<dbReference type="Proteomes" id="UP000322000">
    <property type="component" value="Chromosome 6"/>
</dbReference>
<dbReference type="PANTHER" id="PTHR21331">
    <property type="entry name" value="BRCA1-ASSOCIATED ATM ACTIVATOR 1"/>
    <property type="match status" value="1"/>
</dbReference>
<dbReference type="GO" id="GO:0005737">
    <property type="term" value="C:cytoplasm"/>
    <property type="evidence" value="ECO:0007669"/>
    <property type="project" value="UniProtKB-SubCell"/>
</dbReference>
<dbReference type="KEGG" id="tnl:113494759"/>
<reference evidence="5" key="1">
    <citation type="submission" date="2025-08" db="UniProtKB">
        <authorList>
            <consortium name="RefSeq"/>
        </authorList>
    </citation>
    <scope>IDENTIFICATION</scope>
</reference>